<feature type="region of interest" description="Disordered" evidence="2">
    <location>
        <begin position="1"/>
        <end position="41"/>
    </location>
</feature>
<dbReference type="EMBL" id="JBBPIX010000021">
    <property type="protein sequence ID" value="MEK6467168.1"/>
    <property type="molecule type" value="Genomic_DNA"/>
</dbReference>
<sequence>MTEQPTTPGQNVYDHNLHTTRAHADAIDQRMRQLGDPRGPAARPGYDLYYGHGMPESYDAHAVEELGLMPDGTFQHPRIARAADEVDRARTELGNLEDMRDQGEPVHNDVCQARADLARAQRALTEAEATYDDAQFVADAQGQYAGHNRAHQEPESEPE</sequence>
<evidence type="ECO:0000256" key="2">
    <source>
        <dbReference type="SAM" id="MobiDB-lite"/>
    </source>
</evidence>
<feature type="compositionally biased region" description="Basic and acidic residues" evidence="2">
    <location>
        <begin position="22"/>
        <end position="35"/>
    </location>
</feature>
<gene>
    <name evidence="3" type="ORF">WG925_25825</name>
</gene>
<feature type="compositionally biased region" description="Polar residues" evidence="2">
    <location>
        <begin position="1"/>
        <end position="10"/>
    </location>
</feature>
<keyword evidence="1" id="KW-0175">Coiled coil</keyword>
<evidence type="ECO:0000256" key="1">
    <source>
        <dbReference type="SAM" id="Coils"/>
    </source>
</evidence>
<keyword evidence="4" id="KW-1185">Reference proteome</keyword>
<feature type="coiled-coil region" evidence="1">
    <location>
        <begin position="79"/>
        <end position="137"/>
    </location>
</feature>
<comment type="caution">
    <text evidence="3">The sequence shown here is derived from an EMBL/GenBank/DDBJ whole genome shotgun (WGS) entry which is preliminary data.</text>
</comment>
<reference evidence="3 4" key="1">
    <citation type="submission" date="2024-03" db="EMBL/GenBank/DDBJ databases">
        <title>Draft genome sequence of Pseudonocardia carboxydivorans JCM 14827.</title>
        <authorList>
            <person name="Duangmal K."/>
        </authorList>
    </citation>
    <scope>NUCLEOTIDE SEQUENCE [LARGE SCALE GENOMIC DNA]</scope>
    <source>
        <strain evidence="3 4">JCM 14827</strain>
    </source>
</reference>
<evidence type="ECO:0000313" key="3">
    <source>
        <dbReference type="EMBL" id="MEK6467168.1"/>
    </source>
</evidence>
<name>A0ABU9AL43_PSEA5</name>
<protein>
    <recommendedName>
        <fullName evidence="5">Excreted virulence factor EspC (Type VII ESX diderm)</fullName>
    </recommendedName>
</protein>
<feature type="region of interest" description="Disordered" evidence="2">
    <location>
        <begin position="138"/>
        <end position="159"/>
    </location>
</feature>
<proteinExistence type="predicted"/>
<dbReference type="Proteomes" id="UP001367513">
    <property type="component" value="Unassembled WGS sequence"/>
</dbReference>
<evidence type="ECO:0000313" key="4">
    <source>
        <dbReference type="Proteomes" id="UP001367513"/>
    </source>
</evidence>
<organism evidence="3 4">
    <name type="scientific">Pseudonocardia alni subsp. carboxydivorans</name>
    <dbReference type="NCBI Taxonomy" id="415010"/>
    <lineage>
        <taxon>Bacteria</taxon>
        <taxon>Bacillati</taxon>
        <taxon>Actinomycetota</taxon>
        <taxon>Actinomycetes</taxon>
        <taxon>Pseudonocardiales</taxon>
        <taxon>Pseudonocardiaceae</taxon>
        <taxon>Pseudonocardia</taxon>
    </lineage>
</organism>
<dbReference type="RefSeq" id="WP_224404201.1">
    <property type="nucleotide sequence ID" value="NZ_BAAAOD010000026.1"/>
</dbReference>
<evidence type="ECO:0008006" key="5">
    <source>
        <dbReference type="Google" id="ProtNLM"/>
    </source>
</evidence>
<feature type="compositionally biased region" description="Basic and acidic residues" evidence="2">
    <location>
        <begin position="150"/>
        <end position="159"/>
    </location>
</feature>
<accession>A0ABU9AL43</accession>